<sequence>MSRFGNIQITSCLCVVSDFARRAGKWYRLLIIHAILSTTSSLKLRSFMKSCTATLTTRKVDVLNSSPPKSQQVRI</sequence>
<dbReference type="AlphaFoldDB" id="A0A0P1AIR7"/>
<dbReference type="RefSeq" id="XP_024577175.1">
    <property type="nucleotide sequence ID" value="XM_024726505.2"/>
</dbReference>
<organism evidence="1 2">
    <name type="scientific">Plasmopara halstedii</name>
    <name type="common">Downy mildew of sunflower</name>
    <dbReference type="NCBI Taxonomy" id="4781"/>
    <lineage>
        <taxon>Eukaryota</taxon>
        <taxon>Sar</taxon>
        <taxon>Stramenopiles</taxon>
        <taxon>Oomycota</taxon>
        <taxon>Peronosporomycetes</taxon>
        <taxon>Peronosporales</taxon>
        <taxon>Peronosporaceae</taxon>
        <taxon>Plasmopara</taxon>
    </lineage>
</organism>
<dbReference type="EMBL" id="CCYD01000523">
    <property type="protein sequence ID" value="CEG40806.1"/>
    <property type="molecule type" value="Genomic_DNA"/>
</dbReference>
<name>A0A0P1AIR7_PLAHL</name>
<keyword evidence="2" id="KW-1185">Reference proteome</keyword>
<evidence type="ECO:0000313" key="2">
    <source>
        <dbReference type="Proteomes" id="UP000054928"/>
    </source>
</evidence>
<reference evidence="2" key="1">
    <citation type="submission" date="2014-09" db="EMBL/GenBank/DDBJ databases">
        <authorList>
            <person name="Sharma Rahul"/>
            <person name="Thines Marco"/>
        </authorList>
    </citation>
    <scope>NUCLEOTIDE SEQUENCE [LARGE SCALE GENOMIC DNA]</scope>
</reference>
<evidence type="ECO:0000313" key="1">
    <source>
        <dbReference type="EMBL" id="CEG40806.1"/>
    </source>
</evidence>
<dbReference type="Proteomes" id="UP000054928">
    <property type="component" value="Unassembled WGS sequence"/>
</dbReference>
<proteinExistence type="predicted"/>
<dbReference type="GeneID" id="36410495"/>
<protein>
    <submittedName>
        <fullName evidence="1">Uncharacterized protein</fullName>
    </submittedName>
</protein>
<accession>A0A0P1AIR7</accession>